<reference evidence="3 4" key="1">
    <citation type="submission" date="2014-04" db="EMBL/GenBank/DDBJ databases">
        <authorList>
            <consortium name="DOE Joint Genome Institute"/>
            <person name="Kuo A."/>
            <person name="Ruytinx J."/>
            <person name="Rineau F."/>
            <person name="Colpaert J."/>
            <person name="Kohler A."/>
            <person name="Nagy L.G."/>
            <person name="Floudas D."/>
            <person name="Copeland A."/>
            <person name="Barry K.W."/>
            <person name="Cichocki N."/>
            <person name="Veneault-Fourrey C."/>
            <person name="LaButti K."/>
            <person name="Lindquist E.A."/>
            <person name="Lipzen A."/>
            <person name="Lundell T."/>
            <person name="Morin E."/>
            <person name="Murat C."/>
            <person name="Sun H."/>
            <person name="Tunlid A."/>
            <person name="Henrissat B."/>
            <person name="Grigoriev I.V."/>
            <person name="Hibbett D.S."/>
            <person name="Martin F."/>
            <person name="Nordberg H.P."/>
            <person name="Cantor M.N."/>
            <person name="Hua S.X."/>
        </authorList>
    </citation>
    <scope>NUCLEOTIDE SEQUENCE [LARGE SCALE GENOMIC DNA]</scope>
    <source>
        <strain evidence="3 4">UH-Slu-Lm8-n1</strain>
    </source>
</reference>
<proteinExistence type="predicted"/>
<dbReference type="HOGENOM" id="CLU_172700_0_1_1"/>
<keyword evidence="4" id="KW-1185">Reference proteome</keyword>
<dbReference type="EMBL" id="KN835145">
    <property type="protein sequence ID" value="KIK47602.1"/>
    <property type="molecule type" value="Genomic_DNA"/>
</dbReference>
<dbReference type="OrthoDB" id="3246846at2759"/>
<dbReference type="GO" id="GO:0003723">
    <property type="term" value="F:RNA binding"/>
    <property type="evidence" value="ECO:0007669"/>
    <property type="project" value="UniProtKB-UniRule"/>
</dbReference>
<reference evidence="4" key="2">
    <citation type="submission" date="2015-01" db="EMBL/GenBank/DDBJ databases">
        <title>Evolutionary Origins and Diversification of the Mycorrhizal Mutualists.</title>
        <authorList>
            <consortium name="DOE Joint Genome Institute"/>
            <consortium name="Mycorrhizal Genomics Consortium"/>
            <person name="Kohler A."/>
            <person name="Kuo A."/>
            <person name="Nagy L.G."/>
            <person name="Floudas D."/>
            <person name="Copeland A."/>
            <person name="Barry K.W."/>
            <person name="Cichocki N."/>
            <person name="Veneault-Fourrey C."/>
            <person name="LaButti K."/>
            <person name="Lindquist E.A."/>
            <person name="Lipzen A."/>
            <person name="Lundell T."/>
            <person name="Morin E."/>
            <person name="Murat C."/>
            <person name="Riley R."/>
            <person name="Ohm R."/>
            <person name="Sun H."/>
            <person name="Tunlid A."/>
            <person name="Henrissat B."/>
            <person name="Grigoriev I.V."/>
            <person name="Hibbett D.S."/>
            <person name="Martin F."/>
        </authorList>
    </citation>
    <scope>NUCLEOTIDE SEQUENCE [LARGE SCALE GENOMIC DNA]</scope>
    <source>
        <strain evidence="4">UH-Slu-Lm8-n1</strain>
    </source>
</reference>
<dbReference type="PROSITE" id="PS50137">
    <property type="entry name" value="DS_RBD"/>
    <property type="match status" value="1"/>
</dbReference>
<dbReference type="Gene3D" id="3.30.160.20">
    <property type="match status" value="1"/>
</dbReference>
<dbReference type="SUPFAM" id="SSF54768">
    <property type="entry name" value="dsRNA-binding domain-like"/>
    <property type="match status" value="1"/>
</dbReference>
<dbReference type="Proteomes" id="UP000054485">
    <property type="component" value="Unassembled WGS sequence"/>
</dbReference>
<accession>A0A0D0BPD2</accession>
<dbReference type="InParanoid" id="A0A0D0BPD2"/>
<gene>
    <name evidence="3" type="ORF">CY34DRAFT_799112</name>
</gene>
<evidence type="ECO:0000259" key="2">
    <source>
        <dbReference type="PROSITE" id="PS50137"/>
    </source>
</evidence>
<sequence length="94" mass="10478">MSLEPAGLNTTLQDCNFRLHVMSRYTIILNNHYQSRRRLHAVTWAEAQSGPPHALSWTLTCKVEGEVISTATANQKSVAKEEAARIACERLGIN</sequence>
<evidence type="ECO:0000256" key="1">
    <source>
        <dbReference type="PROSITE-ProRule" id="PRU00266"/>
    </source>
</evidence>
<evidence type="ECO:0000313" key="4">
    <source>
        <dbReference type="Proteomes" id="UP000054485"/>
    </source>
</evidence>
<dbReference type="AlphaFoldDB" id="A0A0D0BPD2"/>
<dbReference type="InterPro" id="IPR014720">
    <property type="entry name" value="dsRBD_dom"/>
</dbReference>
<feature type="domain" description="DRBM" evidence="2">
    <location>
        <begin position="8"/>
        <end position="93"/>
    </location>
</feature>
<dbReference type="STRING" id="930992.A0A0D0BPD2"/>
<keyword evidence="1" id="KW-0694">RNA-binding</keyword>
<evidence type="ECO:0000313" key="3">
    <source>
        <dbReference type="EMBL" id="KIK47602.1"/>
    </source>
</evidence>
<organism evidence="3 4">
    <name type="scientific">Suillus luteus UH-Slu-Lm8-n1</name>
    <dbReference type="NCBI Taxonomy" id="930992"/>
    <lineage>
        <taxon>Eukaryota</taxon>
        <taxon>Fungi</taxon>
        <taxon>Dikarya</taxon>
        <taxon>Basidiomycota</taxon>
        <taxon>Agaricomycotina</taxon>
        <taxon>Agaricomycetes</taxon>
        <taxon>Agaricomycetidae</taxon>
        <taxon>Boletales</taxon>
        <taxon>Suillineae</taxon>
        <taxon>Suillaceae</taxon>
        <taxon>Suillus</taxon>
    </lineage>
</organism>
<dbReference type="Pfam" id="PF00035">
    <property type="entry name" value="dsrm"/>
    <property type="match status" value="1"/>
</dbReference>
<protein>
    <submittedName>
        <fullName evidence="3">Unplaced genomic scaffold CY34scaffold_14, whole genome shotgun sequence</fullName>
    </submittedName>
</protein>
<name>A0A0D0BPD2_9AGAM</name>